<reference evidence="3" key="2">
    <citation type="submission" date="2020-09" db="EMBL/GenBank/DDBJ databases">
        <authorList>
            <person name="Sun Q."/>
            <person name="Ohkuma M."/>
        </authorList>
    </citation>
    <scope>NUCLEOTIDE SEQUENCE</scope>
    <source>
        <strain evidence="3">JCM 4654</strain>
    </source>
</reference>
<gene>
    <name evidence="3" type="ORF">GCM10010508_22620</name>
</gene>
<dbReference type="AlphaFoldDB" id="A0A918Y3M6"/>
<feature type="compositionally biased region" description="Basic and acidic residues" evidence="1">
    <location>
        <begin position="69"/>
        <end position="81"/>
    </location>
</feature>
<keyword evidence="2" id="KW-0732">Signal</keyword>
<comment type="caution">
    <text evidence="3">The sequence shown here is derived from an EMBL/GenBank/DDBJ whole genome shotgun (WGS) entry which is preliminary data.</text>
</comment>
<evidence type="ECO:0008006" key="5">
    <source>
        <dbReference type="Google" id="ProtNLM"/>
    </source>
</evidence>
<evidence type="ECO:0000313" key="4">
    <source>
        <dbReference type="Proteomes" id="UP000608955"/>
    </source>
</evidence>
<dbReference type="Proteomes" id="UP000608955">
    <property type="component" value="Unassembled WGS sequence"/>
</dbReference>
<reference evidence="3" key="1">
    <citation type="journal article" date="2014" name="Int. J. Syst. Evol. Microbiol.">
        <title>Complete genome sequence of Corynebacterium casei LMG S-19264T (=DSM 44701T), isolated from a smear-ripened cheese.</title>
        <authorList>
            <consortium name="US DOE Joint Genome Institute (JGI-PGF)"/>
            <person name="Walter F."/>
            <person name="Albersmeier A."/>
            <person name="Kalinowski J."/>
            <person name="Ruckert C."/>
        </authorList>
    </citation>
    <scope>NUCLEOTIDE SEQUENCE</scope>
    <source>
        <strain evidence="3">JCM 4654</strain>
    </source>
</reference>
<name>A0A918Y3M6_9ACTN</name>
<feature type="compositionally biased region" description="Low complexity" evidence="1">
    <location>
        <begin position="29"/>
        <end position="42"/>
    </location>
</feature>
<accession>A0A918Y3M6</accession>
<evidence type="ECO:0000313" key="3">
    <source>
        <dbReference type="EMBL" id="GHD88069.1"/>
    </source>
</evidence>
<feature type="signal peptide" evidence="2">
    <location>
        <begin position="1"/>
        <end position="26"/>
    </location>
</feature>
<sequence length="147" mass="14263">MRVIPVVSAALLGVGALTFSAPAAFAAGGGDSHSYGSDSGSHSYGGGGGDSRSDDGDGSGGRSGGGGGGEDRGRGGDSRSEDSDDEGRSGGGGHKREHFQHGVRAGEGGTIAGFDLKEIGMGTALIGGSVGAAYYLSRRRTGEEGVA</sequence>
<feature type="chain" id="PRO_5038012649" description="Integral membrane protein" evidence="2">
    <location>
        <begin position="27"/>
        <end position="147"/>
    </location>
</feature>
<dbReference type="RefSeq" id="WP_190177621.1">
    <property type="nucleotide sequence ID" value="NZ_BMVF01000005.1"/>
</dbReference>
<dbReference type="EMBL" id="BMVF01000005">
    <property type="protein sequence ID" value="GHD88069.1"/>
    <property type="molecule type" value="Genomic_DNA"/>
</dbReference>
<evidence type="ECO:0000256" key="1">
    <source>
        <dbReference type="SAM" id="MobiDB-lite"/>
    </source>
</evidence>
<feature type="region of interest" description="Disordered" evidence="1">
    <location>
        <begin position="29"/>
        <end position="108"/>
    </location>
</feature>
<organism evidence="3 4">
    <name type="scientific">Streptomyces naganishii JCM 4654</name>
    <dbReference type="NCBI Taxonomy" id="1306179"/>
    <lineage>
        <taxon>Bacteria</taxon>
        <taxon>Bacillati</taxon>
        <taxon>Actinomycetota</taxon>
        <taxon>Actinomycetes</taxon>
        <taxon>Kitasatosporales</taxon>
        <taxon>Streptomycetaceae</taxon>
        <taxon>Streptomyces</taxon>
    </lineage>
</organism>
<protein>
    <recommendedName>
        <fullName evidence="5">Integral membrane protein</fullName>
    </recommendedName>
</protein>
<proteinExistence type="predicted"/>
<feature type="compositionally biased region" description="Gly residues" evidence="1">
    <location>
        <begin position="58"/>
        <end position="68"/>
    </location>
</feature>
<evidence type="ECO:0000256" key="2">
    <source>
        <dbReference type="SAM" id="SignalP"/>
    </source>
</evidence>
<keyword evidence="4" id="KW-1185">Reference proteome</keyword>